<dbReference type="SMART" id="SM00298">
    <property type="entry name" value="CHROMO"/>
    <property type="match status" value="2"/>
</dbReference>
<organism evidence="5 6">
    <name type="scientific">Macrosiphum euphorbiae</name>
    <name type="common">potato aphid</name>
    <dbReference type="NCBI Taxonomy" id="13131"/>
    <lineage>
        <taxon>Eukaryota</taxon>
        <taxon>Metazoa</taxon>
        <taxon>Ecdysozoa</taxon>
        <taxon>Arthropoda</taxon>
        <taxon>Hexapoda</taxon>
        <taxon>Insecta</taxon>
        <taxon>Pterygota</taxon>
        <taxon>Neoptera</taxon>
        <taxon>Paraneoptera</taxon>
        <taxon>Hemiptera</taxon>
        <taxon>Sternorrhyncha</taxon>
        <taxon>Aphidomorpha</taxon>
        <taxon>Aphidoidea</taxon>
        <taxon>Aphididae</taxon>
        <taxon>Macrosiphini</taxon>
        <taxon>Macrosiphum</taxon>
    </lineage>
</organism>
<dbReference type="GO" id="GO:0000792">
    <property type="term" value="C:heterochromatin"/>
    <property type="evidence" value="ECO:0007669"/>
    <property type="project" value="UniProtKB-ARBA"/>
</dbReference>
<comment type="caution">
    <text evidence="5">The sequence shown here is derived from an EMBL/GenBank/DDBJ whole genome shotgun (WGS) entry which is preliminary data.</text>
</comment>
<feature type="domain" description="Chromo" evidence="4">
    <location>
        <begin position="153"/>
        <end position="202"/>
    </location>
</feature>
<evidence type="ECO:0000259" key="4">
    <source>
        <dbReference type="PROSITE" id="PS50013"/>
    </source>
</evidence>
<dbReference type="PROSITE" id="PS50013">
    <property type="entry name" value="CHROMO_2"/>
    <property type="match status" value="2"/>
</dbReference>
<dbReference type="Proteomes" id="UP001160148">
    <property type="component" value="Unassembled WGS sequence"/>
</dbReference>
<dbReference type="InterPro" id="IPR023779">
    <property type="entry name" value="Chromodomain_CS"/>
</dbReference>
<sequence length="259" mass="30587">MNFNGNMDHEESLANNKYEIKEQKQEMKENTVTTPQPVADKQKIKKSSQVVVGAESEKRRQRASECRKRIMTNEDYTYWQHLAETLERRVREDLMWCSTSLEIPEHLKEDWDILTAAMLQLSEAIVRHTHNILLKRKHVANIKPSGTTAEEEYSVEIILNKRIRNNEVQYFLKWDGYDDKYNSWEPEENLHCEDLIKNFEERSLRPVPIPEKVMGVSYYGGQLLFLIKWSGIEEADLILSEEANLKLPQIVIKFYKEKI</sequence>
<gene>
    <name evidence="5" type="ORF">MEUPH1_LOCUS16176</name>
</gene>
<evidence type="ECO:0000256" key="2">
    <source>
        <dbReference type="ARBA" id="ARBA00023242"/>
    </source>
</evidence>
<evidence type="ECO:0000256" key="1">
    <source>
        <dbReference type="ARBA" id="ARBA00004123"/>
    </source>
</evidence>
<comment type="subcellular location">
    <subcellularLocation>
        <location evidence="1">Nucleus</location>
    </subcellularLocation>
</comment>
<dbReference type="InterPro" id="IPR051219">
    <property type="entry name" value="Heterochromatin_chromo-domain"/>
</dbReference>
<dbReference type="Pfam" id="PF01393">
    <property type="entry name" value="Chromo_shadow"/>
    <property type="match status" value="1"/>
</dbReference>
<feature type="domain" description="Chromo" evidence="4">
    <location>
        <begin position="208"/>
        <end position="259"/>
    </location>
</feature>
<evidence type="ECO:0000313" key="5">
    <source>
        <dbReference type="EMBL" id="CAI6360938.1"/>
    </source>
</evidence>
<feature type="region of interest" description="Disordered" evidence="3">
    <location>
        <begin position="22"/>
        <end position="44"/>
    </location>
</feature>
<dbReference type="CDD" id="cd00034">
    <property type="entry name" value="CSD"/>
    <property type="match status" value="1"/>
</dbReference>
<dbReference type="PROSITE" id="PS00598">
    <property type="entry name" value="CHROMO_1"/>
    <property type="match status" value="1"/>
</dbReference>
<dbReference type="PRINTS" id="PR00504">
    <property type="entry name" value="CHROMODOMAIN"/>
</dbReference>
<dbReference type="PANTHER" id="PTHR22812">
    <property type="entry name" value="CHROMOBOX PROTEIN"/>
    <property type="match status" value="1"/>
</dbReference>
<dbReference type="InterPro" id="IPR023780">
    <property type="entry name" value="Chromo_domain"/>
</dbReference>
<accession>A0AAV0WYL1</accession>
<dbReference type="InterPro" id="IPR000953">
    <property type="entry name" value="Chromo/chromo_shadow_dom"/>
</dbReference>
<dbReference type="InterPro" id="IPR017984">
    <property type="entry name" value="Chromo_dom_subgr"/>
</dbReference>
<dbReference type="InterPro" id="IPR016197">
    <property type="entry name" value="Chromo-like_dom_sf"/>
</dbReference>
<dbReference type="EMBL" id="CARXXK010000003">
    <property type="protein sequence ID" value="CAI6360938.1"/>
    <property type="molecule type" value="Genomic_DNA"/>
</dbReference>
<dbReference type="Gene3D" id="2.40.50.40">
    <property type="match status" value="2"/>
</dbReference>
<evidence type="ECO:0000313" key="6">
    <source>
        <dbReference type="Proteomes" id="UP001160148"/>
    </source>
</evidence>
<protein>
    <recommendedName>
        <fullName evidence="4">Chromo domain-containing protein</fullName>
    </recommendedName>
</protein>
<dbReference type="AlphaFoldDB" id="A0AAV0WYL1"/>
<dbReference type="GO" id="GO:0005634">
    <property type="term" value="C:nucleus"/>
    <property type="evidence" value="ECO:0007669"/>
    <property type="project" value="UniProtKB-SubCell"/>
</dbReference>
<name>A0AAV0WYL1_9HEMI</name>
<reference evidence="5 6" key="1">
    <citation type="submission" date="2023-01" db="EMBL/GenBank/DDBJ databases">
        <authorList>
            <person name="Whitehead M."/>
        </authorList>
    </citation>
    <scope>NUCLEOTIDE SEQUENCE [LARGE SCALE GENOMIC DNA]</scope>
</reference>
<dbReference type="SUPFAM" id="SSF54160">
    <property type="entry name" value="Chromo domain-like"/>
    <property type="match status" value="2"/>
</dbReference>
<dbReference type="SMART" id="SM00300">
    <property type="entry name" value="ChSh"/>
    <property type="match status" value="1"/>
</dbReference>
<evidence type="ECO:0000256" key="3">
    <source>
        <dbReference type="SAM" id="MobiDB-lite"/>
    </source>
</evidence>
<keyword evidence="6" id="KW-1185">Reference proteome</keyword>
<keyword evidence="2" id="KW-0539">Nucleus</keyword>
<dbReference type="InterPro" id="IPR008251">
    <property type="entry name" value="Chromo_shadow_dom"/>
</dbReference>
<dbReference type="Pfam" id="PF00385">
    <property type="entry name" value="Chromo"/>
    <property type="match status" value="1"/>
</dbReference>
<proteinExistence type="predicted"/>